<dbReference type="Proteomes" id="UP000634780">
    <property type="component" value="Unassembled WGS sequence"/>
</dbReference>
<keyword evidence="8 11" id="KW-1133">Transmembrane helix</keyword>
<dbReference type="PANTHER" id="PTHR12468">
    <property type="entry name" value="GPI MANNOSYLTRANSFERASE 2"/>
    <property type="match status" value="1"/>
</dbReference>
<feature type="transmembrane region" description="Helical" evidence="11">
    <location>
        <begin position="262"/>
        <end position="282"/>
    </location>
</feature>
<evidence type="ECO:0000256" key="3">
    <source>
        <dbReference type="ARBA" id="ARBA00022502"/>
    </source>
</evidence>
<feature type="transmembrane region" description="Helical" evidence="11">
    <location>
        <begin position="375"/>
        <end position="393"/>
    </location>
</feature>
<name>A0ABS0XIW5_9ACTN</name>
<feature type="compositionally biased region" description="Basic and acidic residues" evidence="10">
    <location>
        <begin position="1"/>
        <end position="12"/>
    </location>
</feature>
<evidence type="ECO:0000256" key="9">
    <source>
        <dbReference type="ARBA" id="ARBA00023136"/>
    </source>
</evidence>
<feature type="transmembrane region" description="Helical" evidence="11">
    <location>
        <begin position="163"/>
        <end position="182"/>
    </location>
</feature>
<feature type="transmembrane region" description="Helical" evidence="11">
    <location>
        <begin position="49"/>
        <end position="69"/>
    </location>
</feature>
<evidence type="ECO:0000256" key="6">
    <source>
        <dbReference type="ARBA" id="ARBA00022692"/>
    </source>
</evidence>
<evidence type="ECO:0008006" key="14">
    <source>
        <dbReference type="Google" id="ProtNLM"/>
    </source>
</evidence>
<feature type="transmembrane region" description="Helical" evidence="11">
    <location>
        <begin position="323"/>
        <end position="344"/>
    </location>
</feature>
<gene>
    <name evidence="12" type="ORF">JGB26_39945</name>
</gene>
<keyword evidence="3" id="KW-0337">GPI-anchor biosynthesis</keyword>
<evidence type="ECO:0000313" key="12">
    <source>
        <dbReference type="EMBL" id="MBJ3813162.1"/>
    </source>
</evidence>
<evidence type="ECO:0000256" key="2">
    <source>
        <dbReference type="ARBA" id="ARBA00004687"/>
    </source>
</evidence>
<feature type="transmembrane region" description="Helical" evidence="11">
    <location>
        <begin position="351"/>
        <end position="369"/>
    </location>
</feature>
<keyword evidence="7" id="KW-0256">Endoplasmic reticulum</keyword>
<sequence>MTNRPSQRDARSSPDLVGARVSDQDNHDRSRSAVVGSLGQTLRSALPALAGYVLVRAVSLGVLAVWAHVKHRPLMRVLVTWDSGWYLMIAREGYDRHLSVHHVGGPGWQYNNLAFFPLYPYAMRALHTLSPWTLEQAGLVISWTSALAAAWGIYAVAEHLYSQRVGILAAALWGTVPAAVVTNMAYTEALFTALCAWSLYAALTGHWIWAGALSFPAGLTRAAGAAVVVAVMAAGLIELWNRRQTFGAGLNTSPVDASLWRLLAGVLLAPLGLASYLGWVAVRLGTYDGYFQVQKDWGATFDVGAGTAHQIWKILASATNIPLWYAVVTVGLCIAVVLLVVSAAGRQPAPLLIYSALNLTIAVGVNGSYMSRLRFLLPAFPLLFPLAMALARVRTPVPLWTLLTAATATGAVLGGHLLLVYPLWP</sequence>
<keyword evidence="13" id="KW-1185">Reference proteome</keyword>
<feature type="transmembrane region" description="Helical" evidence="11">
    <location>
        <begin position="222"/>
        <end position="241"/>
    </location>
</feature>
<keyword evidence="6 11" id="KW-0812">Transmembrane</keyword>
<dbReference type="RefSeq" id="WP_190120579.1">
    <property type="nucleotide sequence ID" value="NZ_BMVR01000030.1"/>
</dbReference>
<dbReference type="EMBL" id="JAEKOZ010000052">
    <property type="protein sequence ID" value="MBJ3813162.1"/>
    <property type="molecule type" value="Genomic_DNA"/>
</dbReference>
<evidence type="ECO:0000256" key="4">
    <source>
        <dbReference type="ARBA" id="ARBA00022676"/>
    </source>
</evidence>
<feature type="transmembrane region" description="Helical" evidence="11">
    <location>
        <begin position="189"/>
        <end position="210"/>
    </location>
</feature>
<evidence type="ECO:0000256" key="10">
    <source>
        <dbReference type="SAM" id="MobiDB-lite"/>
    </source>
</evidence>
<evidence type="ECO:0000313" key="13">
    <source>
        <dbReference type="Proteomes" id="UP000634780"/>
    </source>
</evidence>
<keyword evidence="5" id="KW-0808">Transferase</keyword>
<evidence type="ECO:0000256" key="8">
    <source>
        <dbReference type="ARBA" id="ARBA00022989"/>
    </source>
</evidence>
<reference evidence="12 13" key="1">
    <citation type="submission" date="2020-12" db="EMBL/GenBank/DDBJ databases">
        <title>Streptomyces typhae sp. nov., a novel endophytic actinomycete isolated from the root of cattail pollen (Typha angustifolia L.).</title>
        <authorList>
            <person name="Peng C."/>
            <person name="Liu C."/>
        </authorList>
    </citation>
    <scope>NUCLEOTIDE SEQUENCE [LARGE SCALE GENOMIC DNA]</scope>
    <source>
        <strain evidence="12 13">JCM 4753</strain>
    </source>
</reference>
<comment type="caution">
    <text evidence="12">The sequence shown here is derived from an EMBL/GenBank/DDBJ whole genome shotgun (WGS) entry which is preliminary data.</text>
</comment>
<keyword evidence="9 11" id="KW-0472">Membrane</keyword>
<evidence type="ECO:0000256" key="7">
    <source>
        <dbReference type="ARBA" id="ARBA00022824"/>
    </source>
</evidence>
<comment type="subcellular location">
    <subcellularLocation>
        <location evidence="1">Endoplasmic reticulum membrane</location>
        <topology evidence="1">Multi-pass membrane protein</topology>
    </subcellularLocation>
</comment>
<dbReference type="InterPro" id="IPR007315">
    <property type="entry name" value="PIG-V/Gpi18"/>
</dbReference>
<accession>A0ABS0XIW5</accession>
<keyword evidence="4" id="KW-0328">Glycosyltransferase</keyword>
<comment type="pathway">
    <text evidence="2">Glycolipid biosynthesis; glycosylphosphatidylinositol-anchor biosynthesis.</text>
</comment>
<feature type="transmembrane region" description="Helical" evidence="11">
    <location>
        <begin position="400"/>
        <end position="424"/>
    </location>
</feature>
<evidence type="ECO:0000256" key="1">
    <source>
        <dbReference type="ARBA" id="ARBA00004477"/>
    </source>
</evidence>
<proteinExistence type="predicted"/>
<protein>
    <recommendedName>
        <fullName evidence="14">Integral membrane protein</fullName>
    </recommendedName>
</protein>
<organism evidence="12 13">
    <name type="scientific">Streptomyces flavofungini</name>
    <dbReference type="NCBI Taxonomy" id="68200"/>
    <lineage>
        <taxon>Bacteria</taxon>
        <taxon>Bacillati</taxon>
        <taxon>Actinomycetota</taxon>
        <taxon>Actinomycetes</taxon>
        <taxon>Kitasatosporales</taxon>
        <taxon>Streptomycetaceae</taxon>
        <taxon>Streptomyces</taxon>
    </lineage>
</organism>
<feature type="region of interest" description="Disordered" evidence="10">
    <location>
        <begin position="1"/>
        <end position="30"/>
    </location>
</feature>
<evidence type="ECO:0000256" key="11">
    <source>
        <dbReference type="SAM" id="Phobius"/>
    </source>
</evidence>
<feature type="transmembrane region" description="Helical" evidence="11">
    <location>
        <begin position="137"/>
        <end position="157"/>
    </location>
</feature>
<dbReference type="PANTHER" id="PTHR12468:SF2">
    <property type="entry name" value="GPI MANNOSYLTRANSFERASE 2"/>
    <property type="match status" value="1"/>
</dbReference>
<evidence type="ECO:0000256" key="5">
    <source>
        <dbReference type="ARBA" id="ARBA00022679"/>
    </source>
</evidence>